<sequence>MENSRDTQLLPEAARSMVMALEVLRSLRGPLRNIYLLFGPFGVAFGLGSPSSTLIGKGFPTRSGYLYFLERFSSDARTTALSSESAGVRSVIMRGWASLFDWANAPHTGLFAGFCALQGGSISLIILPKFSKAQTDPPVWCPSS</sequence>
<organism evidence="2 3">
    <name type="scientific">Mycena metata</name>
    <dbReference type="NCBI Taxonomy" id="1033252"/>
    <lineage>
        <taxon>Eukaryota</taxon>
        <taxon>Fungi</taxon>
        <taxon>Dikarya</taxon>
        <taxon>Basidiomycota</taxon>
        <taxon>Agaricomycotina</taxon>
        <taxon>Agaricomycetes</taxon>
        <taxon>Agaricomycetidae</taxon>
        <taxon>Agaricales</taxon>
        <taxon>Marasmiineae</taxon>
        <taxon>Mycenaceae</taxon>
        <taxon>Mycena</taxon>
    </lineage>
</organism>
<dbReference type="EMBL" id="JARKIB010000477">
    <property type="protein sequence ID" value="KAJ7705193.1"/>
    <property type="molecule type" value="Genomic_DNA"/>
</dbReference>
<feature type="transmembrane region" description="Helical" evidence="1">
    <location>
        <begin position="108"/>
        <end position="127"/>
    </location>
</feature>
<evidence type="ECO:0000313" key="2">
    <source>
        <dbReference type="EMBL" id="KAJ7705193.1"/>
    </source>
</evidence>
<evidence type="ECO:0000256" key="1">
    <source>
        <dbReference type="SAM" id="Phobius"/>
    </source>
</evidence>
<comment type="caution">
    <text evidence="2">The sequence shown here is derived from an EMBL/GenBank/DDBJ whole genome shotgun (WGS) entry which is preliminary data.</text>
</comment>
<keyword evidence="1" id="KW-0812">Transmembrane</keyword>
<keyword evidence="1" id="KW-0472">Membrane</keyword>
<keyword evidence="1" id="KW-1133">Transmembrane helix</keyword>
<evidence type="ECO:0000313" key="3">
    <source>
        <dbReference type="Proteomes" id="UP001215598"/>
    </source>
</evidence>
<keyword evidence="3" id="KW-1185">Reference proteome</keyword>
<proteinExistence type="predicted"/>
<gene>
    <name evidence="2" type="ORF">B0H16DRAFT_1827542</name>
</gene>
<accession>A0AAD7GU17</accession>
<reference evidence="2" key="1">
    <citation type="submission" date="2023-03" db="EMBL/GenBank/DDBJ databases">
        <title>Massive genome expansion in bonnet fungi (Mycena s.s.) driven by repeated elements and novel gene families across ecological guilds.</title>
        <authorList>
            <consortium name="Lawrence Berkeley National Laboratory"/>
            <person name="Harder C.B."/>
            <person name="Miyauchi S."/>
            <person name="Viragh M."/>
            <person name="Kuo A."/>
            <person name="Thoen E."/>
            <person name="Andreopoulos B."/>
            <person name="Lu D."/>
            <person name="Skrede I."/>
            <person name="Drula E."/>
            <person name="Henrissat B."/>
            <person name="Morin E."/>
            <person name="Kohler A."/>
            <person name="Barry K."/>
            <person name="LaButti K."/>
            <person name="Morin E."/>
            <person name="Salamov A."/>
            <person name="Lipzen A."/>
            <person name="Mereny Z."/>
            <person name="Hegedus B."/>
            <person name="Baldrian P."/>
            <person name="Stursova M."/>
            <person name="Weitz H."/>
            <person name="Taylor A."/>
            <person name="Grigoriev I.V."/>
            <person name="Nagy L.G."/>
            <person name="Martin F."/>
            <person name="Kauserud H."/>
        </authorList>
    </citation>
    <scope>NUCLEOTIDE SEQUENCE</scope>
    <source>
        <strain evidence="2">CBHHK182m</strain>
    </source>
</reference>
<dbReference type="AlphaFoldDB" id="A0AAD7GU17"/>
<protein>
    <submittedName>
        <fullName evidence="2">Uncharacterized protein</fullName>
    </submittedName>
</protein>
<name>A0AAD7GU17_9AGAR</name>
<dbReference type="Proteomes" id="UP001215598">
    <property type="component" value="Unassembled WGS sequence"/>
</dbReference>
<feature type="transmembrane region" description="Helical" evidence="1">
    <location>
        <begin position="34"/>
        <end position="55"/>
    </location>
</feature>